<evidence type="ECO:0000256" key="2">
    <source>
        <dbReference type="RuleBase" id="RU361260"/>
    </source>
</evidence>
<keyword evidence="3" id="KW-0175">Coiled coil</keyword>
<evidence type="ECO:0000256" key="3">
    <source>
        <dbReference type="SAM" id="Coils"/>
    </source>
</evidence>
<dbReference type="InterPro" id="IPR042201">
    <property type="entry name" value="FH2_Formin_sf"/>
</dbReference>
<evidence type="ECO:0000313" key="7">
    <source>
        <dbReference type="Proteomes" id="UP000516314"/>
    </source>
</evidence>
<dbReference type="SUPFAM" id="SSF101447">
    <property type="entry name" value="Formin homology 2 domain (FH2 domain)"/>
    <property type="match status" value="2"/>
</dbReference>
<dbReference type="PANTHER" id="PTHR45733:SF10">
    <property type="entry name" value="FORMIN-LIKE PROTEIN 15A-RELATED"/>
    <property type="match status" value="1"/>
</dbReference>
<feature type="domain" description="FH2" evidence="5">
    <location>
        <begin position="680"/>
        <end position="1074"/>
    </location>
</feature>
<evidence type="ECO:0000313" key="6">
    <source>
        <dbReference type="EMBL" id="CAD5331108.1"/>
    </source>
</evidence>
<reference evidence="6 7" key="1">
    <citation type="submission" date="2020-09" db="EMBL/GenBank/DDBJ databases">
        <authorList>
            <person name="Ashkenazy H."/>
        </authorList>
    </citation>
    <scope>NUCLEOTIDE SEQUENCE [LARGE SCALE GENOMIC DNA]</scope>
    <source>
        <strain evidence="7">cv. Cdm-0</strain>
    </source>
</reference>
<evidence type="ECO:0000256" key="4">
    <source>
        <dbReference type="SAM" id="MobiDB-lite"/>
    </source>
</evidence>
<proteinExistence type="inferred from homology"/>
<feature type="region of interest" description="Disordered" evidence="4">
    <location>
        <begin position="1"/>
        <end position="56"/>
    </location>
</feature>
<dbReference type="SMART" id="SM00498">
    <property type="entry name" value="FH2"/>
    <property type="match status" value="2"/>
</dbReference>
<name>A0A7G2F6C7_ARATH</name>
<dbReference type="Pfam" id="PF02181">
    <property type="entry name" value="FH2"/>
    <property type="match status" value="2"/>
</dbReference>
<feature type="region of interest" description="Disordered" evidence="4">
    <location>
        <begin position="537"/>
        <end position="580"/>
    </location>
</feature>
<dbReference type="InterPro" id="IPR051144">
    <property type="entry name" value="Formin_homology_domain"/>
</dbReference>
<organism evidence="6 7">
    <name type="scientific">Arabidopsis thaliana</name>
    <name type="common">Mouse-ear cress</name>
    <dbReference type="NCBI Taxonomy" id="3702"/>
    <lineage>
        <taxon>Eukaryota</taxon>
        <taxon>Viridiplantae</taxon>
        <taxon>Streptophyta</taxon>
        <taxon>Embryophyta</taxon>
        <taxon>Tracheophyta</taxon>
        <taxon>Spermatophyta</taxon>
        <taxon>Magnoliopsida</taxon>
        <taxon>eudicotyledons</taxon>
        <taxon>Gunneridae</taxon>
        <taxon>Pentapetalae</taxon>
        <taxon>rosids</taxon>
        <taxon>malvids</taxon>
        <taxon>Brassicales</taxon>
        <taxon>Brassicaceae</taxon>
        <taxon>Camelineae</taxon>
        <taxon>Arabidopsis</taxon>
    </lineage>
</organism>
<dbReference type="PANTHER" id="PTHR45733">
    <property type="entry name" value="FORMIN-J"/>
    <property type="match status" value="1"/>
</dbReference>
<dbReference type="Gene3D" id="1.20.58.2220">
    <property type="entry name" value="Formin, FH2 domain"/>
    <property type="match status" value="2"/>
</dbReference>
<feature type="compositionally biased region" description="Pro residues" evidence="4">
    <location>
        <begin position="22"/>
        <end position="55"/>
    </location>
</feature>
<feature type="coiled-coil region" evidence="3">
    <location>
        <begin position="958"/>
        <end position="985"/>
    </location>
</feature>
<gene>
    <name evidence="6" type="ORF">AT9943_LOCUS18601</name>
</gene>
<comment type="similarity">
    <text evidence="1">Belongs to the formin-like family. Class-II subfamily.</text>
</comment>
<protein>
    <recommendedName>
        <fullName evidence="2">Formin-like protein</fullName>
    </recommendedName>
</protein>
<sequence>MSPVEITGADAVVTPPMRGRVPLPPPPPPPMRRSAPSPPPMSGRVPPPPPPPPMFDPKGAGRVICCLRPGQNKSSLKRFQCGKLTNAWEELQRHGEAQTAPEFDLSEIEALFSAAVQNQADKSGSRREAFEANPDKLQLISGADALVPLPPPPPPMPRRSPPPPPPRFDAFDHKGARMGSLWDELQIQYGESQTAIELDVPEIETLFSVGAKPRPKPKPEKVPLIDLKRANNTIVNLKILKMPLPDMMAAVMAMDESVLDVDQIENLIQLCPTKEEMELLKNYTGDKATLGKSEQCLLELMKVPRFEAKLRVLSFKIPFGTKITKFRKMLNVVNSACEEVRSSQMLKEIMKIILFLGNTLNQGTARGSAVGFRLDSLLILSETRADNNKMTLMHYLCKVLASKAADLLDFHKDLQSLESTLEINLKSLAEEIHAITKGLEKLKQELTASETDGPVSQVFRKLLKDFISSAETQVATVSTLYSSARINADALAHYFGEDPNHYPFEKVSATLLSFIRLFKKAHQENVKQEDLEKKKAATEDVFGGPDHNIDSDTSLDDSEAKSPSRIRPPPSIPRPPSRPRYACCRIPAVNPPPRLNSSTSSLESCTFNPFPNSLGDGHISATSFSARRSPTTNTSLDEWRSSTATTSTSNVKVPVEQLLFLTSVMYVQSLPFLLPHQVVELLHPILLCSLKPLHWVKKTRALPGSLWDELQRRQECRDIEDEQILCAIELSVSEIETIFSLGAKPKPKPEPEKVPLIDLRRATNTEIRLMLLNIRLPDMIAAAMAMDESRLDDFDQIENLINLFPTKEDMKFLLTYTGDKGNCEQLFQYLQEVVKVPRVESKLRVFSFKIQFGTQITKLTKGLNAVNSACEEIRTSQKLKDIMENILCLGNILNQGTGRGRAVGFRLDSLLILSETRADNSKMTLMHYLCKVLASKASDLLDFHKDLESLESASKIQLKSLAEEIQAITKGLEKLKQELTASETDGPVSQVFRKLLKEFISNAETQVATVMALYYPARGNAEALAHYFGYHYPFEQVTATLLSFIRLFKKAHEENVKQAELEKKKAAKEAEMEKTK</sequence>
<dbReference type="FunFam" id="1.20.58.2220:FF:000020">
    <property type="entry name" value="Formin-like protein"/>
    <property type="match status" value="1"/>
</dbReference>
<dbReference type="Proteomes" id="UP000516314">
    <property type="component" value="Chromosome 5"/>
</dbReference>
<accession>A0A7G2F6C7</accession>
<dbReference type="PROSITE" id="PS51444">
    <property type="entry name" value="FH2"/>
    <property type="match status" value="2"/>
</dbReference>
<feature type="domain" description="FH2" evidence="5">
    <location>
        <begin position="153"/>
        <end position="544"/>
    </location>
</feature>
<feature type="coiled-coil region" evidence="3">
    <location>
        <begin position="1049"/>
        <end position="1076"/>
    </location>
</feature>
<dbReference type="InterPro" id="IPR015425">
    <property type="entry name" value="FH2_Formin"/>
</dbReference>
<dbReference type="AlphaFoldDB" id="A0A7G2F6C7"/>
<evidence type="ECO:0000256" key="1">
    <source>
        <dbReference type="ARBA" id="ARBA00006468"/>
    </source>
</evidence>
<dbReference type="EMBL" id="LR881470">
    <property type="protein sequence ID" value="CAD5331108.1"/>
    <property type="molecule type" value="Genomic_DNA"/>
</dbReference>
<feature type="compositionally biased region" description="Pro residues" evidence="4">
    <location>
        <begin position="566"/>
        <end position="578"/>
    </location>
</feature>
<evidence type="ECO:0000259" key="5">
    <source>
        <dbReference type="PROSITE" id="PS51444"/>
    </source>
</evidence>